<organism evidence="2 3">
    <name type="scientific">Granulicella cerasi</name>
    <dbReference type="NCBI Taxonomy" id="741063"/>
    <lineage>
        <taxon>Bacteria</taxon>
        <taxon>Pseudomonadati</taxon>
        <taxon>Acidobacteriota</taxon>
        <taxon>Terriglobia</taxon>
        <taxon>Terriglobales</taxon>
        <taxon>Acidobacteriaceae</taxon>
        <taxon>Granulicella</taxon>
    </lineage>
</organism>
<protein>
    <submittedName>
        <fullName evidence="2">Uncharacterized protein</fullName>
    </submittedName>
</protein>
<dbReference type="RefSeq" id="WP_263370921.1">
    <property type="nucleotide sequence ID" value="NZ_JAGSYD010000002.1"/>
</dbReference>
<gene>
    <name evidence="2" type="ORF">ACFQBQ_16615</name>
</gene>
<evidence type="ECO:0000313" key="2">
    <source>
        <dbReference type="EMBL" id="MFC6647164.1"/>
    </source>
</evidence>
<dbReference type="Proteomes" id="UP001596391">
    <property type="component" value="Unassembled WGS sequence"/>
</dbReference>
<reference evidence="3" key="1">
    <citation type="journal article" date="2019" name="Int. J. Syst. Evol. Microbiol.">
        <title>The Global Catalogue of Microorganisms (GCM) 10K type strain sequencing project: providing services to taxonomists for standard genome sequencing and annotation.</title>
        <authorList>
            <consortium name="The Broad Institute Genomics Platform"/>
            <consortium name="The Broad Institute Genome Sequencing Center for Infectious Disease"/>
            <person name="Wu L."/>
            <person name="Ma J."/>
        </authorList>
    </citation>
    <scope>NUCLEOTIDE SEQUENCE [LARGE SCALE GENOMIC DNA]</scope>
    <source>
        <strain evidence="3">CGMCC 1.16026</strain>
    </source>
</reference>
<comment type="caution">
    <text evidence="2">The sequence shown here is derived from an EMBL/GenBank/DDBJ whole genome shotgun (WGS) entry which is preliminary data.</text>
</comment>
<feature type="region of interest" description="Disordered" evidence="1">
    <location>
        <begin position="133"/>
        <end position="152"/>
    </location>
</feature>
<feature type="compositionally biased region" description="Polar residues" evidence="1">
    <location>
        <begin position="141"/>
        <end position="152"/>
    </location>
</feature>
<proteinExistence type="predicted"/>
<name>A0ABW1ZDI7_9BACT</name>
<accession>A0ABW1ZDI7</accession>
<dbReference type="EMBL" id="JBHSWI010000001">
    <property type="protein sequence ID" value="MFC6647164.1"/>
    <property type="molecule type" value="Genomic_DNA"/>
</dbReference>
<evidence type="ECO:0000313" key="3">
    <source>
        <dbReference type="Proteomes" id="UP001596391"/>
    </source>
</evidence>
<keyword evidence="3" id="KW-1185">Reference proteome</keyword>
<evidence type="ECO:0000256" key="1">
    <source>
        <dbReference type="SAM" id="MobiDB-lite"/>
    </source>
</evidence>
<sequence>MDPAGHFMERHSQGTEMEQNQRALIERYADRLAELAYKGPAMPAERHAAQLEPTVEERRHWVPLVQSIGLEHAEAFTWQKEHAEIQSYRNDENRGWLHIDTQGQFFDRNAQPIAAQAAPEPLGLSAAITRGNEQAADMNKDSATNSAYGLSV</sequence>